<accession>A0AAV4VDG3</accession>
<reference evidence="1 2" key="1">
    <citation type="submission" date="2021-06" db="EMBL/GenBank/DDBJ databases">
        <title>Caerostris extrusa draft genome.</title>
        <authorList>
            <person name="Kono N."/>
            <person name="Arakawa K."/>
        </authorList>
    </citation>
    <scope>NUCLEOTIDE SEQUENCE [LARGE SCALE GENOMIC DNA]</scope>
</reference>
<protein>
    <submittedName>
        <fullName evidence="1">Uncharacterized protein</fullName>
    </submittedName>
</protein>
<name>A0AAV4VDG3_CAEEX</name>
<proteinExistence type="predicted"/>
<dbReference type="Proteomes" id="UP001054945">
    <property type="component" value="Unassembled WGS sequence"/>
</dbReference>
<keyword evidence="2" id="KW-1185">Reference proteome</keyword>
<dbReference type="EMBL" id="BPLR01014320">
    <property type="protein sequence ID" value="GIY68068.1"/>
    <property type="molecule type" value="Genomic_DNA"/>
</dbReference>
<evidence type="ECO:0000313" key="1">
    <source>
        <dbReference type="EMBL" id="GIY68068.1"/>
    </source>
</evidence>
<comment type="caution">
    <text evidence="1">The sequence shown here is derived from an EMBL/GenBank/DDBJ whole genome shotgun (WGS) entry which is preliminary data.</text>
</comment>
<evidence type="ECO:0000313" key="2">
    <source>
        <dbReference type="Proteomes" id="UP001054945"/>
    </source>
</evidence>
<organism evidence="1 2">
    <name type="scientific">Caerostris extrusa</name>
    <name type="common">Bark spider</name>
    <name type="synonym">Caerostris bankana</name>
    <dbReference type="NCBI Taxonomy" id="172846"/>
    <lineage>
        <taxon>Eukaryota</taxon>
        <taxon>Metazoa</taxon>
        <taxon>Ecdysozoa</taxon>
        <taxon>Arthropoda</taxon>
        <taxon>Chelicerata</taxon>
        <taxon>Arachnida</taxon>
        <taxon>Araneae</taxon>
        <taxon>Araneomorphae</taxon>
        <taxon>Entelegynae</taxon>
        <taxon>Araneoidea</taxon>
        <taxon>Araneidae</taxon>
        <taxon>Caerostris</taxon>
    </lineage>
</organism>
<sequence length="100" mass="11437">MNSLSGWLQEVGSQLNWFNNWKVALIVTKAEANFTNHKWPDSLLEEEEAKKKSLNSISSCRGHRTITLLGTLSHEFIIGWLQEVGWQVQCLASQESNETY</sequence>
<dbReference type="AlphaFoldDB" id="A0AAV4VDG3"/>
<gene>
    <name evidence="1" type="ORF">CEXT_339111</name>
</gene>